<proteinExistence type="predicted"/>
<reference evidence="2" key="1">
    <citation type="submission" date="2022-09" db="EMBL/GenBank/DDBJ databases">
        <title>Comparative genomics and taxonomic characterization of three novel marine species of genus Reichenbachiella exhibiting antioxidant and polysaccharide degradation activities.</title>
        <authorList>
            <person name="Muhammad N."/>
            <person name="Lee Y.-J."/>
            <person name="Ko J."/>
            <person name="Kim S.-G."/>
        </authorList>
    </citation>
    <scope>NUCLEOTIDE SEQUENCE</scope>
    <source>
        <strain evidence="2">BKB1-1</strain>
    </source>
</reference>
<feature type="chain" id="PRO_5045150454" description="CarboxypepD_reg-like domain-containing protein" evidence="1">
    <location>
        <begin position="22"/>
        <end position="596"/>
    </location>
</feature>
<gene>
    <name evidence="2" type="ORF">N6H18_16885</name>
</gene>
<evidence type="ECO:0000256" key="1">
    <source>
        <dbReference type="SAM" id="SignalP"/>
    </source>
</evidence>
<accession>A0ABY6CPQ9</accession>
<dbReference type="RefSeq" id="WP_262309459.1">
    <property type="nucleotide sequence ID" value="NZ_CP106679.1"/>
</dbReference>
<keyword evidence="3" id="KW-1185">Reference proteome</keyword>
<evidence type="ECO:0008006" key="4">
    <source>
        <dbReference type="Google" id="ProtNLM"/>
    </source>
</evidence>
<organism evidence="2 3">
    <name type="scientific">Reichenbachiella agarivorans</name>
    <dbReference type="NCBI Taxonomy" id="2979464"/>
    <lineage>
        <taxon>Bacteria</taxon>
        <taxon>Pseudomonadati</taxon>
        <taxon>Bacteroidota</taxon>
        <taxon>Cytophagia</taxon>
        <taxon>Cytophagales</taxon>
        <taxon>Reichenbachiellaceae</taxon>
        <taxon>Reichenbachiella</taxon>
    </lineage>
</organism>
<evidence type="ECO:0000313" key="3">
    <source>
        <dbReference type="Proteomes" id="UP001065174"/>
    </source>
</evidence>
<protein>
    <recommendedName>
        <fullName evidence="4">CarboxypepD_reg-like domain-containing protein</fullName>
    </recommendedName>
</protein>
<feature type="signal peptide" evidence="1">
    <location>
        <begin position="1"/>
        <end position="21"/>
    </location>
</feature>
<name>A0ABY6CPQ9_9BACT</name>
<keyword evidence="1" id="KW-0732">Signal</keyword>
<evidence type="ECO:0000313" key="2">
    <source>
        <dbReference type="EMBL" id="UXP32020.1"/>
    </source>
</evidence>
<dbReference type="EMBL" id="CP106679">
    <property type="protein sequence ID" value="UXP32020.1"/>
    <property type="molecule type" value="Genomic_DNA"/>
</dbReference>
<sequence>MKTNQISLLILLIVHTWSAAAQSSLTSFRIIDAQLEAISYAHISHDGQLDAISNYKGQFHLVVTAGVTYQITCVGYQPYDFSADNLKLEGENVLTMRADQKVLDTVVVTPFSLEDIIKQVYAKIPEHYQNQKHVLIGDLVEYYKDTSYVTQVQTEAKIEVSKSSYEHKSSGGEVKLDTIQSQVYGSSSVKYLIGAGGHISHRFDFVMQRADFISPMTLSKYDYQYLGELEQGGRKLDVIQFNPKSEHVTGGQYRGKLYLGMLEEVFVRAEYYYSPAGFYTDFNSRWADRRMFITEYVPDAYGKWYLSYVWDEAVSFEDDFLLEQHFRTTGLIQDTLSRWTYDQQLFFRETLVQKGIAMQPGDSKSKTKMEAVVYDKASKLNWLDRIEVGYGLKYYLFNTYTLSSVGSTTYNSQNFNVTDTFDIKKGYLNLLTTIRYRLLSNCLLTFNVAGSLNEVVRNESMDLGILYLFDLKTSRPSYISTSIAYADYKNLLMYEEINQTTPIYEKKERGIQLGIGYEFRLNPNWKLALSYKNFVSLNVGESYYLQEKYGFMNLFKKKHSYPKNEISWVNDQNSIDAIPQLFKSHSFDISFIFSVK</sequence>
<dbReference type="Proteomes" id="UP001065174">
    <property type="component" value="Chromosome"/>
</dbReference>